<dbReference type="SMART" id="SM00387">
    <property type="entry name" value="HATPase_c"/>
    <property type="match status" value="1"/>
</dbReference>
<dbReference type="GO" id="GO:0000155">
    <property type="term" value="F:phosphorelay sensor kinase activity"/>
    <property type="evidence" value="ECO:0007669"/>
    <property type="project" value="TreeGrafter"/>
</dbReference>
<evidence type="ECO:0000313" key="14">
    <source>
        <dbReference type="Proteomes" id="UP000033166"/>
    </source>
</evidence>
<keyword evidence="6 11" id="KW-0812">Transmembrane</keyword>
<evidence type="ECO:0000256" key="2">
    <source>
        <dbReference type="ARBA" id="ARBA00004651"/>
    </source>
</evidence>
<name>A0A0D6DWP1_9LACT</name>
<dbReference type="Proteomes" id="UP000033166">
    <property type="component" value="Chromosome I"/>
</dbReference>
<feature type="transmembrane region" description="Helical" evidence="11">
    <location>
        <begin position="41"/>
        <end position="63"/>
    </location>
</feature>
<accession>A0A0D6DWP1</accession>
<dbReference type="RefSeq" id="WP_047915523.1">
    <property type="nucleotide sequence ID" value="NZ_LN774769.1"/>
</dbReference>
<evidence type="ECO:0000256" key="9">
    <source>
        <dbReference type="ARBA" id="ARBA00023012"/>
    </source>
</evidence>
<dbReference type="GO" id="GO:0005886">
    <property type="term" value="C:plasma membrane"/>
    <property type="evidence" value="ECO:0007669"/>
    <property type="project" value="UniProtKB-SubCell"/>
</dbReference>
<dbReference type="GO" id="GO:0016036">
    <property type="term" value="P:cellular response to phosphate starvation"/>
    <property type="evidence" value="ECO:0007669"/>
    <property type="project" value="TreeGrafter"/>
</dbReference>
<evidence type="ECO:0000256" key="5">
    <source>
        <dbReference type="ARBA" id="ARBA00022679"/>
    </source>
</evidence>
<dbReference type="SUPFAM" id="SSF55874">
    <property type="entry name" value="ATPase domain of HSP90 chaperone/DNA topoisomerase II/histidine kinase"/>
    <property type="match status" value="1"/>
</dbReference>
<dbReference type="EC" id="2.7.13.3" evidence="3"/>
<keyword evidence="9" id="KW-0902">Two-component regulatory system</keyword>
<evidence type="ECO:0000259" key="12">
    <source>
        <dbReference type="PROSITE" id="PS50109"/>
    </source>
</evidence>
<dbReference type="STRING" id="1364.LP2241_30177"/>
<evidence type="ECO:0000256" key="7">
    <source>
        <dbReference type="ARBA" id="ARBA00022777"/>
    </source>
</evidence>
<reference evidence="14" key="1">
    <citation type="submission" date="2015-01" db="EMBL/GenBank/DDBJ databases">
        <authorList>
            <person name="Andreevskaya M."/>
        </authorList>
    </citation>
    <scope>NUCLEOTIDE SEQUENCE [LARGE SCALE GENOMIC DNA]</scope>
    <source>
        <strain evidence="14">MKFS47</strain>
    </source>
</reference>
<dbReference type="PANTHER" id="PTHR45453:SF2">
    <property type="entry name" value="HISTIDINE KINASE"/>
    <property type="match status" value="1"/>
</dbReference>
<keyword evidence="8 11" id="KW-1133">Transmembrane helix</keyword>
<evidence type="ECO:0000313" key="13">
    <source>
        <dbReference type="EMBL" id="CEN28378.1"/>
    </source>
</evidence>
<dbReference type="HOGENOM" id="CLU_000445_13_0_9"/>
<keyword evidence="4" id="KW-1003">Cell membrane</keyword>
<gene>
    <name evidence="13" type="primary">bseS</name>
    <name evidence="13" type="ORF">LACPI_1178</name>
</gene>
<dbReference type="AlphaFoldDB" id="A0A0D6DWP1"/>
<evidence type="ECO:0000256" key="3">
    <source>
        <dbReference type="ARBA" id="ARBA00012438"/>
    </source>
</evidence>
<dbReference type="PANTHER" id="PTHR45453">
    <property type="entry name" value="PHOSPHATE REGULON SENSOR PROTEIN PHOR"/>
    <property type="match status" value="1"/>
</dbReference>
<dbReference type="InterPro" id="IPR003594">
    <property type="entry name" value="HATPase_dom"/>
</dbReference>
<dbReference type="PROSITE" id="PS50109">
    <property type="entry name" value="HIS_KIN"/>
    <property type="match status" value="1"/>
</dbReference>
<dbReference type="EMBL" id="LN774769">
    <property type="protein sequence ID" value="CEN28378.1"/>
    <property type="molecule type" value="Genomic_DNA"/>
</dbReference>
<dbReference type="InterPro" id="IPR050351">
    <property type="entry name" value="BphY/WalK/GraS-like"/>
</dbReference>
<dbReference type="InterPro" id="IPR036890">
    <property type="entry name" value="HATPase_C_sf"/>
</dbReference>
<evidence type="ECO:0000256" key="8">
    <source>
        <dbReference type="ARBA" id="ARBA00022989"/>
    </source>
</evidence>
<protein>
    <recommendedName>
        <fullName evidence="3">histidine kinase</fullName>
        <ecNumber evidence="3">2.7.13.3</ecNumber>
    </recommendedName>
</protein>
<evidence type="ECO:0000256" key="11">
    <source>
        <dbReference type="SAM" id="Phobius"/>
    </source>
</evidence>
<dbReference type="InterPro" id="IPR005467">
    <property type="entry name" value="His_kinase_dom"/>
</dbReference>
<keyword evidence="7 13" id="KW-0418">Kinase</keyword>
<keyword evidence="5" id="KW-0808">Transferase</keyword>
<comment type="catalytic activity">
    <reaction evidence="1">
        <text>ATP + protein L-histidine = ADP + protein N-phospho-L-histidine.</text>
        <dbReference type="EC" id="2.7.13.3"/>
    </reaction>
</comment>
<evidence type="ECO:0000256" key="6">
    <source>
        <dbReference type="ARBA" id="ARBA00022692"/>
    </source>
</evidence>
<dbReference type="Pfam" id="PF02518">
    <property type="entry name" value="HATPase_c"/>
    <property type="match status" value="1"/>
</dbReference>
<evidence type="ECO:0000256" key="4">
    <source>
        <dbReference type="ARBA" id="ARBA00022475"/>
    </source>
</evidence>
<dbReference type="GO" id="GO:0004721">
    <property type="term" value="F:phosphoprotein phosphatase activity"/>
    <property type="evidence" value="ECO:0007669"/>
    <property type="project" value="TreeGrafter"/>
</dbReference>
<keyword evidence="10 11" id="KW-0472">Membrane</keyword>
<feature type="domain" description="Histidine kinase" evidence="12">
    <location>
        <begin position="124"/>
        <end position="321"/>
    </location>
</feature>
<evidence type="ECO:0000256" key="10">
    <source>
        <dbReference type="ARBA" id="ARBA00023136"/>
    </source>
</evidence>
<sequence length="322" mass="36584">MKVHGQLLGRFIQEKTGELSAFFVTEGLIALILVLEGINLALFWVAFFTPFLVFLVFQILAYVKFVRLHQFLTSVDVTTLPDFPDSSRIGQDYQALIFELNDSSQKKYQALADFDKDLLDLTKLWTHQMKVPLSALDLMVQTDRLTNQDVENQVIELDNYITILLSYLRLQHTATDFRFEVFDVADVVHIIIKKYANQFILKDLSVSVIGSWQITSDKKWLSVALEQLINNAVKYTKKGSVAITLDHSIDISDTGIGILAEDIPRIFEHGFTGFNGRKYQKSTGLGLYLTQDILKKLAFDIHISSQIEKGTTVHVSKHIPVL</sequence>
<organism evidence="13 14">
    <name type="scientific">Pseudolactococcus piscium MKFS47</name>
    <dbReference type="NCBI Taxonomy" id="297352"/>
    <lineage>
        <taxon>Bacteria</taxon>
        <taxon>Bacillati</taxon>
        <taxon>Bacillota</taxon>
        <taxon>Bacilli</taxon>
        <taxon>Lactobacillales</taxon>
        <taxon>Streptococcaceae</taxon>
        <taxon>Pseudolactococcus</taxon>
    </lineage>
</organism>
<comment type="subcellular location">
    <subcellularLocation>
        <location evidence="2">Cell membrane</location>
        <topology evidence="2">Multi-pass membrane protein</topology>
    </subcellularLocation>
</comment>
<dbReference type="Gene3D" id="3.30.565.10">
    <property type="entry name" value="Histidine kinase-like ATPase, C-terminal domain"/>
    <property type="match status" value="1"/>
</dbReference>
<evidence type="ECO:0000256" key="1">
    <source>
        <dbReference type="ARBA" id="ARBA00000085"/>
    </source>
</evidence>
<proteinExistence type="predicted"/>
<dbReference type="KEGG" id="lpk:LACPI_1178"/>